<evidence type="ECO:0000313" key="1">
    <source>
        <dbReference type="EMBL" id="KAJ6972331.1"/>
    </source>
</evidence>
<name>A0AAD6LSG8_9ROSI</name>
<accession>A0AAD6LSG8</accession>
<sequence>MGPVGEKKIASLYLNPDISREKITIHLPGHGVNHLTCSWTKKKRTNKLAVVFERNEGIAP</sequence>
<keyword evidence="2" id="KW-1185">Reference proteome</keyword>
<protein>
    <submittedName>
        <fullName evidence="1">Uncharacterized protein</fullName>
    </submittedName>
</protein>
<proteinExistence type="predicted"/>
<dbReference type="Proteomes" id="UP001164929">
    <property type="component" value="Chromosome 14"/>
</dbReference>
<dbReference type="EMBL" id="JAQIZT010000014">
    <property type="protein sequence ID" value="KAJ6972331.1"/>
    <property type="molecule type" value="Genomic_DNA"/>
</dbReference>
<evidence type="ECO:0000313" key="2">
    <source>
        <dbReference type="Proteomes" id="UP001164929"/>
    </source>
</evidence>
<reference evidence="1" key="1">
    <citation type="journal article" date="2023" name="Mol. Ecol. Resour.">
        <title>Chromosome-level genome assembly of a triploid poplar Populus alba 'Berolinensis'.</title>
        <authorList>
            <person name="Chen S."/>
            <person name="Yu Y."/>
            <person name="Wang X."/>
            <person name="Wang S."/>
            <person name="Zhang T."/>
            <person name="Zhou Y."/>
            <person name="He R."/>
            <person name="Meng N."/>
            <person name="Wang Y."/>
            <person name="Liu W."/>
            <person name="Liu Z."/>
            <person name="Liu J."/>
            <person name="Guo Q."/>
            <person name="Huang H."/>
            <person name="Sederoff R.R."/>
            <person name="Wang G."/>
            <person name="Qu G."/>
            <person name="Chen S."/>
        </authorList>
    </citation>
    <scope>NUCLEOTIDE SEQUENCE</scope>
    <source>
        <strain evidence="1">SC-2020</strain>
    </source>
</reference>
<comment type="caution">
    <text evidence="1">The sequence shown here is derived from an EMBL/GenBank/DDBJ whole genome shotgun (WGS) entry which is preliminary data.</text>
</comment>
<gene>
    <name evidence="1" type="ORF">NC653_032799</name>
</gene>
<organism evidence="1 2">
    <name type="scientific">Populus alba x Populus x berolinensis</name>
    <dbReference type="NCBI Taxonomy" id="444605"/>
    <lineage>
        <taxon>Eukaryota</taxon>
        <taxon>Viridiplantae</taxon>
        <taxon>Streptophyta</taxon>
        <taxon>Embryophyta</taxon>
        <taxon>Tracheophyta</taxon>
        <taxon>Spermatophyta</taxon>
        <taxon>Magnoliopsida</taxon>
        <taxon>eudicotyledons</taxon>
        <taxon>Gunneridae</taxon>
        <taxon>Pentapetalae</taxon>
        <taxon>rosids</taxon>
        <taxon>fabids</taxon>
        <taxon>Malpighiales</taxon>
        <taxon>Salicaceae</taxon>
        <taxon>Saliceae</taxon>
        <taxon>Populus</taxon>
    </lineage>
</organism>
<dbReference type="AlphaFoldDB" id="A0AAD6LSG8"/>